<dbReference type="InterPro" id="IPR045269">
    <property type="entry name" value="Atg1-like"/>
</dbReference>
<feature type="domain" description="Protein kinase" evidence="3">
    <location>
        <begin position="235"/>
        <end position="532"/>
    </location>
</feature>
<feature type="compositionally biased region" description="Polar residues" evidence="2">
    <location>
        <begin position="555"/>
        <end position="565"/>
    </location>
</feature>
<evidence type="ECO:0000313" key="4">
    <source>
        <dbReference type="EMBL" id="CDI74984.1"/>
    </source>
</evidence>
<dbReference type="AlphaFoldDB" id="U6G8N1"/>
<proteinExistence type="predicted"/>
<accession>U6G8N1</accession>
<dbReference type="InterPro" id="IPR000719">
    <property type="entry name" value="Prot_kinase_dom"/>
</dbReference>
<protein>
    <submittedName>
        <fullName evidence="4">Protein kinase, related</fullName>
    </submittedName>
</protein>
<evidence type="ECO:0000256" key="2">
    <source>
        <dbReference type="SAM" id="MobiDB-lite"/>
    </source>
</evidence>
<dbReference type="InterPro" id="IPR011009">
    <property type="entry name" value="Kinase-like_dom_sf"/>
</dbReference>
<evidence type="ECO:0000259" key="3">
    <source>
        <dbReference type="PROSITE" id="PS50011"/>
    </source>
</evidence>
<dbReference type="GO" id="GO:0005524">
    <property type="term" value="F:ATP binding"/>
    <property type="evidence" value="ECO:0007669"/>
    <property type="project" value="UniProtKB-UniRule"/>
</dbReference>
<dbReference type="GO" id="GO:0010506">
    <property type="term" value="P:regulation of autophagy"/>
    <property type="evidence" value="ECO:0007669"/>
    <property type="project" value="InterPro"/>
</dbReference>
<keyword evidence="4" id="KW-0418">Kinase</keyword>
<dbReference type="GO" id="GO:0005737">
    <property type="term" value="C:cytoplasm"/>
    <property type="evidence" value="ECO:0007669"/>
    <property type="project" value="TreeGrafter"/>
</dbReference>
<dbReference type="EMBL" id="HG690640">
    <property type="protein sequence ID" value="CDI74984.1"/>
    <property type="molecule type" value="Genomic_DNA"/>
</dbReference>
<evidence type="ECO:0000256" key="1">
    <source>
        <dbReference type="PROSITE-ProRule" id="PRU10141"/>
    </source>
</evidence>
<feature type="binding site" evidence="1">
    <location>
        <position position="264"/>
    </location>
    <ligand>
        <name>ATP</name>
        <dbReference type="ChEBI" id="CHEBI:30616"/>
    </ligand>
</feature>
<sequence>MFGRWKLTNSFSRTSADTISSPAAAYSSVEIRQYRGATAASEKTFLRKAHYFCLIQSAPSPSTFVFTEPGDYIIGCGCTNSVSGALVPIPLGPYPEYRGSCGYLRIRVRDRNISVRQASPASTSPFQGNGCGAFHFFKETGKGFEVFTHMDSAENCKFRMVPNNNVNVNGKPISPDDSSACSFSFRRILLGVDRPNPIRRCTPNVSVETGANTTADGSCTLFTEYQLSVSRRFEVFLDTRLGKGGNGEVFLAIDRKLGVPVAIKREPKEMLRHEFGLICDIRLDGSLLTYVAQDPHPSKFLGLMAHSVALEVGNAAVAAAVAHHSAAGDTHDHLALELVNGGELRKLIKSKYISGMPLEMARAYIYQIVCSMVLIHSKNIIHRDLKTQNILDASRQIPAFKEKDVTDRLPFLRQDAKEFLLKCLTKDPQKRPTAFQLLTGPFLFPLHIYQMRRRIETTDVYNSYMQAFEKGWGNLKPMEGLSMAEKLLYDSSSKSFFSEYPDPEAVNVVLPVFECIPDFQSQDREIRMSNWILTSDASFYLAPRKVEGYSNGCQHEASTQSIPKNSSVTSFTSTGSSQDLGEGVSSPGFAKLLPDNQFYHQPNGLMACGLGVPRRSSTCSTSIGTPVHGSLVFGGAEKLTGNNDAFETLVNRIDSL</sequence>
<keyword evidence="4" id="KW-0808">Transferase</keyword>
<dbReference type="InterPro" id="IPR017441">
    <property type="entry name" value="Protein_kinase_ATP_BS"/>
</dbReference>
<reference evidence="4" key="2">
    <citation type="submission" date="2013-10" db="EMBL/GenBank/DDBJ databases">
        <authorList>
            <person name="Aslett M."/>
        </authorList>
    </citation>
    <scope>NUCLEOTIDE SEQUENCE [LARGE SCALE GENOMIC DNA]</scope>
    <source>
        <strain evidence="4">Houghton</strain>
    </source>
</reference>
<dbReference type="GO" id="GO:0004674">
    <property type="term" value="F:protein serine/threonine kinase activity"/>
    <property type="evidence" value="ECO:0007669"/>
    <property type="project" value="InterPro"/>
</dbReference>
<dbReference type="SMART" id="SM00220">
    <property type="entry name" value="S_TKc"/>
    <property type="match status" value="1"/>
</dbReference>
<reference evidence="4" key="1">
    <citation type="submission" date="2013-10" db="EMBL/GenBank/DDBJ databases">
        <title>Genomic analysis of the causative agents of coccidiosis in chickens.</title>
        <authorList>
            <person name="Reid A.J."/>
            <person name="Blake D."/>
            <person name="Billington K."/>
            <person name="Browne H."/>
            <person name="Dunn M."/>
            <person name="Hung S."/>
            <person name="Kawahara F."/>
            <person name="Miranda-Saavedra D."/>
            <person name="Mourier T."/>
            <person name="Nagra H."/>
            <person name="Otto T.D."/>
            <person name="Rawlings N."/>
            <person name="Sanchez A."/>
            <person name="Sanders M."/>
            <person name="Subramaniam C."/>
            <person name="Tay Y."/>
            <person name="Dear P."/>
            <person name="Doerig C."/>
            <person name="Gruber A."/>
            <person name="Parkinson J."/>
            <person name="Shirley M."/>
            <person name="Wan K.L."/>
            <person name="Berriman M."/>
            <person name="Tomley F."/>
            <person name="Pain A."/>
        </authorList>
    </citation>
    <scope>NUCLEOTIDE SEQUENCE [LARGE SCALE GENOMIC DNA]</scope>
    <source>
        <strain evidence="4">Houghton</strain>
    </source>
</reference>
<keyword evidence="1" id="KW-0067">ATP-binding</keyword>
<feature type="compositionally biased region" description="Low complexity" evidence="2">
    <location>
        <begin position="566"/>
        <end position="577"/>
    </location>
</feature>
<gene>
    <name evidence="4" type="ORF">EPH_0037660</name>
</gene>
<keyword evidence="1" id="KW-0547">Nucleotide-binding</keyword>
<evidence type="ECO:0000313" key="5">
    <source>
        <dbReference type="Proteomes" id="UP000018201"/>
    </source>
</evidence>
<feature type="region of interest" description="Disordered" evidence="2">
    <location>
        <begin position="555"/>
        <end position="583"/>
    </location>
</feature>
<dbReference type="Proteomes" id="UP000018201">
    <property type="component" value="Unassembled WGS sequence"/>
</dbReference>
<dbReference type="VEuPathDB" id="ToxoDB:EPH_0037660"/>
<name>U6G8N1_9EIME</name>
<keyword evidence="5" id="KW-1185">Reference proteome</keyword>
<dbReference type="CDD" id="cd00180">
    <property type="entry name" value="PKc"/>
    <property type="match status" value="1"/>
</dbReference>
<dbReference type="PROSITE" id="PS50011">
    <property type="entry name" value="PROTEIN_KINASE_DOM"/>
    <property type="match status" value="1"/>
</dbReference>
<organism evidence="4 5">
    <name type="scientific">Eimeria praecox</name>
    <dbReference type="NCBI Taxonomy" id="51316"/>
    <lineage>
        <taxon>Eukaryota</taxon>
        <taxon>Sar</taxon>
        <taxon>Alveolata</taxon>
        <taxon>Apicomplexa</taxon>
        <taxon>Conoidasida</taxon>
        <taxon>Coccidia</taxon>
        <taxon>Eucoccidiorida</taxon>
        <taxon>Eimeriorina</taxon>
        <taxon>Eimeriidae</taxon>
        <taxon>Eimeria</taxon>
    </lineage>
</organism>
<dbReference type="Pfam" id="PF00069">
    <property type="entry name" value="Pkinase"/>
    <property type="match status" value="1"/>
</dbReference>
<dbReference type="OrthoDB" id="248923at2759"/>
<dbReference type="Gene3D" id="1.10.510.10">
    <property type="entry name" value="Transferase(Phosphotransferase) domain 1"/>
    <property type="match status" value="2"/>
</dbReference>
<dbReference type="PROSITE" id="PS00107">
    <property type="entry name" value="PROTEIN_KINASE_ATP"/>
    <property type="match status" value="1"/>
</dbReference>
<dbReference type="SUPFAM" id="SSF56112">
    <property type="entry name" value="Protein kinase-like (PK-like)"/>
    <property type="match status" value="1"/>
</dbReference>
<dbReference type="PANTHER" id="PTHR24348">
    <property type="entry name" value="SERINE/THREONINE-PROTEIN KINASE UNC-51-RELATED"/>
    <property type="match status" value="1"/>
</dbReference>